<comment type="caution">
    <text evidence="2">The sequence shown here is derived from an EMBL/GenBank/DDBJ whole genome shotgun (WGS) entry which is preliminary data.</text>
</comment>
<organism evidence="2 3">
    <name type="scientific">Zophobas morio</name>
    <dbReference type="NCBI Taxonomy" id="2755281"/>
    <lineage>
        <taxon>Eukaryota</taxon>
        <taxon>Metazoa</taxon>
        <taxon>Ecdysozoa</taxon>
        <taxon>Arthropoda</taxon>
        <taxon>Hexapoda</taxon>
        <taxon>Insecta</taxon>
        <taxon>Pterygota</taxon>
        <taxon>Neoptera</taxon>
        <taxon>Endopterygota</taxon>
        <taxon>Coleoptera</taxon>
        <taxon>Polyphaga</taxon>
        <taxon>Cucujiformia</taxon>
        <taxon>Tenebrionidae</taxon>
        <taxon>Zophobas</taxon>
    </lineage>
</organism>
<evidence type="ECO:0000313" key="3">
    <source>
        <dbReference type="Proteomes" id="UP001168821"/>
    </source>
</evidence>
<sequence length="114" mass="13348">METFTVTRLLVCVVFVALIMPMHAKPTAKPEDREEEEGRLVPSEEMDLVPVGVMAEEKKDDGEIMDTANARYYSDYSFRPVYTYRRVQSNRRRVYVPRRRFSSYDDGDRFPTVA</sequence>
<keyword evidence="1" id="KW-0732">Signal</keyword>
<evidence type="ECO:0008006" key="4">
    <source>
        <dbReference type="Google" id="ProtNLM"/>
    </source>
</evidence>
<dbReference type="Proteomes" id="UP001168821">
    <property type="component" value="Unassembled WGS sequence"/>
</dbReference>
<dbReference type="AlphaFoldDB" id="A0AA38I4N9"/>
<keyword evidence="3" id="KW-1185">Reference proteome</keyword>
<feature type="signal peptide" evidence="1">
    <location>
        <begin position="1"/>
        <end position="24"/>
    </location>
</feature>
<proteinExistence type="predicted"/>
<evidence type="ECO:0000256" key="1">
    <source>
        <dbReference type="SAM" id="SignalP"/>
    </source>
</evidence>
<reference evidence="2" key="1">
    <citation type="journal article" date="2023" name="G3 (Bethesda)">
        <title>Whole genome assemblies of Zophobas morio and Tenebrio molitor.</title>
        <authorList>
            <person name="Kaur S."/>
            <person name="Stinson S.A."/>
            <person name="diCenzo G.C."/>
        </authorList>
    </citation>
    <scope>NUCLEOTIDE SEQUENCE</scope>
    <source>
        <strain evidence="2">QUZm001</strain>
    </source>
</reference>
<protein>
    <recommendedName>
        <fullName evidence="4">Secreted protein</fullName>
    </recommendedName>
</protein>
<accession>A0AA38I4N9</accession>
<dbReference type="EMBL" id="JALNTZ010000006">
    <property type="protein sequence ID" value="KAJ3649285.1"/>
    <property type="molecule type" value="Genomic_DNA"/>
</dbReference>
<feature type="chain" id="PRO_5041211102" description="Secreted protein" evidence="1">
    <location>
        <begin position="25"/>
        <end position="114"/>
    </location>
</feature>
<evidence type="ECO:0000313" key="2">
    <source>
        <dbReference type="EMBL" id="KAJ3649285.1"/>
    </source>
</evidence>
<name>A0AA38I4N9_9CUCU</name>
<gene>
    <name evidence="2" type="ORF">Zmor_021037</name>
</gene>